<evidence type="ECO:0000256" key="2">
    <source>
        <dbReference type="SAM" id="MobiDB-lite"/>
    </source>
</evidence>
<dbReference type="Gene3D" id="1.10.10.60">
    <property type="entry name" value="Homeodomain-like"/>
    <property type="match status" value="1"/>
</dbReference>
<feature type="region of interest" description="Disordered" evidence="2">
    <location>
        <begin position="1"/>
        <end position="20"/>
    </location>
</feature>
<dbReference type="InterPro" id="IPR009057">
    <property type="entry name" value="Homeodomain-like_sf"/>
</dbReference>
<reference evidence="4" key="1">
    <citation type="submission" date="2022-08" db="EMBL/GenBank/DDBJ databases">
        <title>Novel sulfate-reducing endosymbionts in the free-living metamonad Anaeramoeba.</title>
        <authorList>
            <person name="Jerlstrom-Hultqvist J."/>
            <person name="Cepicka I."/>
            <person name="Gallot-Lavallee L."/>
            <person name="Salas-Leiva D."/>
            <person name="Curtis B.A."/>
            <person name="Zahonova K."/>
            <person name="Pipaliya S."/>
            <person name="Dacks J."/>
            <person name="Roger A.J."/>
        </authorList>
    </citation>
    <scope>NUCLEOTIDE SEQUENCE</scope>
    <source>
        <strain evidence="4">Schooner1</strain>
    </source>
</reference>
<dbReference type="SMART" id="SM00389">
    <property type="entry name" value="HOX"/>
    <property type="match status" value="1"/>
</dbReference>
<feature type="region of interest" description="Disordered" evidence="2">
    <location>
        <begin position="184"/>
        <end position="287"/>
    </location>
</feature>
<keyword evidence="1" id="KW-0238">DNA-binding</keyword>
<keyword evidence="1" id="KW-0371">Homeobox</keyword>
<name>A0ABQ8XGL2_9EUKA</name>
<protein>
    <submittedName>
        <fullName evidence="4">Nucleolar protein</fullName>
    </submittedName>
</protein>
<feature type="compositionally biased region" description="Basic and acidic residues" evidence="2">
    <location>
        <begin position="418"/>
        <end position="434"/>
    </location>
</feature>
<evidence type="ECO:0000313" key="4">
    <source>
        <dbReference type="EMBL" id="KAJ6231772.1"/>
    </source>
</evidence>
<feature type="compositionally biased region" description="Polar residues" evidence="2">
    <location>
        <begin position="378"/>
        <end position="395"/>
    </location>
</feature>
<feature type="compositionally biased region" description="Basic residues" evidence="2">
    <location>
        <begin position="397"/>
        <end position="415"/>
    </location>
</feature>
<evidence type="ECO:0000259" key="3">
    <source>
        <dbReference type="PROSITE" id="PS50071"/>
    </source>
</evidence>
<feature type="compositionally biased region" description="Basic residues" evidence="2">
    <location>
        <begin position="483"/>
        <end position="506"/>
    </location>
</feature>
<evidence type="ECO:0000313" key="5">
    <source>
        <dbReference type="Proteomes" id="UP001150062"/>
    </source>
</evidence>
<keyword evidence="1" id="KW-0539">Nucleus</keyword>
<evidence type="ECO:0000256" key="1">
    <source>
        <dbReference type="PROSITE-ProRule" id="PRU00108"/>
    </source>
</evidence>
<dbReference type="EMBL" id="JAOAOG010000298">
    <property type="protein sequence ID" value="KAJ6231772.1"/>
    <property type="molecule type" value="Genomic_DNA"/>
</dbReference>
<organism evidence="4 5">
    <name type="scientific">Anaeramoeba flamelloides</name>
    <dbReference type="NCBI Taxonomy" id="1746091"/>
    <lineage>
        <taxon>Eukaryota</taxon>
        <taxon>Metamonada</taxon>
        <taxon>Anaeramoebidae</taxon>
        <taxon>Anaeramoeba</taxon>
    </lineage>
</organism>
<feature type="DNA-binding region" description="Homeobox" evidence="1">
    <location>
        <begin position="676"/>
        <end position="741"/>
    </location>
</feature>
<feature type="region of interest" description="Disordered" evidence="2">
    <location>
        <begin position="378"/>
        <end position="556"/>
    </location>
</feature>
<feature type="compositionally biased region" description="Basic residues" evidence="2">
    <location>
        <begin position="574"/>
        <end position="605"/>
    </location>
</feature>
<dbReference type="CDD" id="cd00086">
    <property type="entry name" value="homeodomain"/>
    <property type="match status" value="1"/>
</dbReference>
<comment type="subcellular location">
    <subcellularLocation>
        <location evidence="1">Nucleus</location>
    </subcellularLocation>
</comment>
<feature type="region of interest" description="Disordered" evidence="2">
    <location>
        <begin position="571"/>
        <end position="612"/>
    </location>
</feature>
<feature type="compositionally biased region" description="Basic residues" evidence="2">
    <location>
        <begin position="320"/>
        <end position="357"/>
    </location>
</feature>
<gene>
    <name evidence="4" type="ORF">M0813_05503</name>
</gene>
<feature type="compositionally biased region" description="Basic residues" evidence="2">
    <location>
        <begin position="519"/>
        <end position="548"/>
    </location>
</feature>
<feature type="region of interest" description="Disordered" evidence="2">
    <location>
        <begin position="318"/>
        <end position="361"/>
    </location>
</feature>
<feature type="compositionally biased region" description="Low complexity" evidence="2">
    <location>
        <begin position="190"/>
        <end position="210"/>
    </location>
</feature>
<dbReference type="PROSITE" id="PS50071">
    <property type="entry name" value="HOMEOBOX_2"/>
    <property type="match status" value="1"/>
</dbReference>
<comment type="caution">
    <text evidence="4">The sequence shown here is derived from an EMBL/GenBank/DDBJ whole genome shotgun (WGS) entry which is preliminary data.</text>
</comment>
<feature type="compositionally biased region" description="Basic residues" evidence="2">
    <location>
        <begin position="211"/>
        <end position="281"/>
    </location>
</feature>
<feature type="compositionally biased region" description="Basic residues" evidence="2">
    <location>
        <begin position="435"/>
        <end position="451"/>
    </location>
</feature>
<dbReference type="SUPFAM" id="SSF46689">
    <property type="entry name" value="Homeodomain-like"/>
    <property type="match status" value="1"/>
</dbReference>
<accession>A0ABQ8XGL2</accession>
<keyword evidence="5" id="KW-1185">Reference proteome</keyword>
<proteinExistence type="predicted"/>
<dbReference type="InterPro" id="IPR001356">
    <property type="entry name" value="HD"/>
</dbReference>
<sequence length="747" mass="87352">MSTHSGESKEEPRKITTDPILKKEIPTFGTNLPLVYSHSSKNPNIHNLQLNEESIIFDLNNLNFEDEEWNPFNHANEIAMDSLEENDPNNFLTTINYITPISTSNNSNIGVISKINLEPILIERRVEQETTWLAADEKIELVIDPQQIPIEELTPIETETVTQTQIQKCFNVCENKKISYINNEEESEGNMNTKANENGNENENENVKQNIKQKTKKKTKRKAKKNPKGKTKKKKKVKKGKKGKNPKKKNGKKKNGKKKNGKKKKKRKNQRKKKNRRKKYSIKTIKEEKPHLVCSRSVESLLIETRKSLKMLSITDKSAKSIKAKKPKKMKKSKKHKRTKKCSLPKKKIKLETRRRRGTEDDIVLDLFLRKKIEQVKKSLNQTIKPTNSTKSTKPIQAKKKKKKKKKKKTNKKNKNVQTEKIEKNQKIEKNGKKDKTKKIRKKRKKGKKGKSNVNQGSIRKRNRSPIPFQYTNFQIPKDSSPKRKKKKKTKTKRSTAKSIKNRKSQKPLNTTQEIKNPKATKKKTRNSRKSRSPKRPSKNSKSPKRLTKTISNNKIKKIFDLHTNISISNNKTKVIKNPKATKKSARNSRKSRSQKRSKKSRSPRSPRMGKALKLRSKSIIRQNLQYKEHDNINDLGDNVNNEIEMKELKGFELVSSKKKINRNAKRKKMKRKGKKKRKRLRIGEYPKTVLENWFQENYDGKIIPDPDLRTRNWMSSTTGISELKIQKWFRRRRKIEKSRKTKNEIN</sequence>
<dbReference type="Proteomes" id="UP001150062">
    <property type="component" value="Unassembled WGS sequence"/>
</dbReference>
<feature type="domain" description="Homeobox" evidence="3">
    <location>
        <begin position="674"/>
        <end position="740"/>
    </location>
</feature>